<accession>A0A7R9LBW0</accession>
<dbReference type="EMBL" id="OC915132">
    <property type="protein sequence ID" value="CAD7638806.1"/>
    <property type="molecule type" value="Genomic_DNA"/>
</dbReference>
<dbReference type="InterPro" id="IPR036291">
    <property type="entry name" value="NAD(P)-bd_dom_sf"/>
</dbReference>
<evidence type="ECO:0000256" key="2">
    <source>
        <dbReference type="ARBA" id="ARBA00011738"/>
    </source>
</evidence>
<comment type="subunit">
    <text evidence="2">Homodimer.</text>
</comment>
<evidence type="ECO:0000256" key="1">
    <source>
        <dbReference type="ARBA" id="ARBA00006484"/>
    </source>
</evidence>
<gene>
    <name evidence="5" type="ORF">ONB1V03_LOCUS1607</name>
</gene>
<evidence type="ECO:0000313" key="5">
    <source>
        <dbReference type="EMBL" id="CAD7638806.1"/>
    </source>
</evidence>
<evidence type="ECO:0000256" key="4">
    <source>
        <dbReference type="ARBA" id="ARBA00023002"/>
    </source>
</evidence>
<evidence type="ECO:0000313" key="6">
    <source>
        <dbReference type="Proteomes" id="UP000728032"/>
    </source>
</evidence>
<dbReference type="AlphaFoldDB" id="A0A7R9LBW0"/>
<proteinExistence type="inferred from homology"/>
<dbReference type="GO" id="GO:0006729">
    <property type="term" value="P:tetrahydrobiopterin biosynthetic process"/>
    <property type="evidence" value="ECO:0007669"/>
    <property type="project" value="TreeGrafter"/>
</dbReference>
<reference evidence="5" key="1">
    <citation type="submission" date="2020-11" db="EMBL/GenBank/DDBJ databases">
        <authorList>
            <person name="Tran Van P."/>
        </authorList>
    </citation>
    <scope>NUCLEOTIDE SEQUENCE</scope>
</reference>
<dbReference type="PANTHER" id="PTHR15104:SF0">
    <property type="entry name" value="DIHYDROPTERIDINE REDUCTASE"/>
    <property type="match status" value="1"/>
</dbReference>
<keyword evidence="6" id="KW-1185">Reference proteome</keyword>
<dbReference type="Proteomes" id="UP000728032">
    <property type="component" value="Unassembled WGS sequence"/>
</dbReference>
<dbReference type="GO" id="GO:0070402">
    <property type="term" value="F:NADPH binding"/>
    <property type="evidence" value="ECO:0007669"/>
    <property type="project" value="TreeGrafter"/>
</dbReference>
<dbReference type="GO" id="GO:0005737">
    <property type="term" value="C:cytoplasm"/>
    <property type="evidence" value="ECO:0007669"/>
    <property type="project" value="TreeGrafter"/>
</dbReference>
<dbReference type="PANTHER" id="PTHR15104">
    <property type="entry name" value="DIHYDROPTERIDINE REDUCTASE"/>
    <property type="match status" value="1"/>
</dbReference>
<dbReference type="GO" id="GO:0004155">
    <property type="term" value="F:6,7-dihydropteridine reductase activity"/>
    <property type="evidence" value="ECO:0007669"/>
    <property type="project" value="TreeGrafter"/>
</dbReference>
<dbReference type="EMBL" id="CAJPVJ010000307">
    <property type="protein sequence ID" value="CAG2162006.1"/>
    <property type="molecule type" value="Genomic_DNA"/>
</dbReference>
<evidence type="ECO:0000256" key="3">
    <source>
        <dbReference type="ARBA" id="ARBA00022857"/>
    </source>
</evidence>
<keyword evidence="4" id="KW-0560">Oxidoreductase</keyword>
<dbReference type="GO" id="GO:0006559">
    <property type="term" value="P:L-phenylalanine catabolic process"/>
    <property type="evidence" value="ECO:0007669"/>
    <property type="project" value="TreeGrafter"/>
</dbReference>
<keyword evidence="3" id="KW-0521">NADP</keyword>
<organism evidence="5">
    <name type="scientific">Oppiella nova</name>
    <dbReference type="NCBI Taxonomy" id="334625"/>
    <lineage>
        <taxon>Eukaryota</taxon>
        <taxon>Metazoa</taxon>
        <taxon>Ecdysozoa</taxon>
        <taxon>Arthropoda</taxon>
        <taxon>Chelicerata</taxon>
        <taxon>Arachnida</taxon>
        <taxon>Acari</taxon>
        <taxon>Acariformes</taxon>
        <taxon>Sarcoptiformes</taxon>
        <taxon>Oribatida</taxon>
        <taxon>Brachypylina</taxon>
        <taxon>Oppioidea</taxon>
        <taxon>Oppiidae</taxon>
        <taxon>Oppiella</taxon>
    </lineage>
</organism>
<dbReference type="GO" id="GO:0070404">
    <property type="term" value="F:NADH binding"/>
    <property type="evidence" value="ECO:0007669"/>
    <property type="project" value="TreeGrafter"/>
</dbReference>
<comment type="similarity">
    <text evidence="1">Belongs to the short-chain dehydrogenases/reductases (SDR) family.</text>
</comment>
<dbReference type="OrthoDB" id="1204at2759"/>
<sequence length="31" mass="3479">MSSNSRRVLIYGGKGALGSACVHFFRQHNWV</sequence>
<name>A0A7R9LBW0_9ACAR</name>
<dbReference type="SUPFAM" id="SSF51735">
    <property type="entry name" value="NAD(P)-binding Rossmann-fold domains"/>
    <property type="match status" value="1"/>
</dbReference>
<protein>
    <submittedName>
        <fullName evidence="5">Uncharacterized protein</fullName>
    </submittedName>
</protein>